<dbReference type="Proteomes" id="UP000310200">
    <property type="component" value="Unassembled WGS sequence"/>
</dbReference>
<dbReference type="EMBL" id="QBLH01002144">
    <property type="protein sequence ID" value="TGZ49418.1"/>
    <property type="molecule type" value="Genomic_DNA"/>
</dbReference>
<organism evidence="2 3">
    <name type="scientific">Temnothorax longispinosus</name>
    <dbReference type="NCBI Taxonomy" id="300112"/>
    <lineage>
        <taxon>Eukaryota</taxon>
        <taxon>Metazoa</taxon>
        <taxon>Ecdysozoa</taxon>
        <taxon>Arthropoda</taxon>
        <taxon>Hexapoda</taxon>
        <taxon>Insecta</taxon>
        <taxon>Pterygota</taxon>
        <taxon>Neoptera</taxon>
        <taxon>Endopterygota</taxon>
        <taxon>Hymenoptera</taxon>
        <taxon>Apocrita</taxon>
        <taxon>Aculeata</taxon>
        <taxon>Formicoidea</taxon>
        <taxon>Formicidae</taxon>
        <taxon>Myrmicinae</taxon>
        <taxon>Temnothorax</taxon>
    </lineage>
</organism>
<feature type="compositionally biased region" description="Basic and acidic residues" evidence="1">
    <location>
        <begin position="73"/>
        <end position="82"/>
    </location>
</feature>
<name>A0A4S2KNL4_9HYME</name>
<reference evidence="2 3" key="1">
    <citation type="journal article" date="2019" name="Philos. Trans. R. Soc. Lond., B, Biol. Sci.">
        <title>Ant behaviour and brain gene expression of defending hosts depend on the ecological success of the intruding social parasite.</title>
        <authorList>
            <person name="Kaur R."/>
            <person name="Stoldt M."/>
            <person name="Jongepier E."/>
            <person name="Feldmeyer B."/>
            <person name="Menzel F."/>
            <person name="Bornberg-Bauer E."/>
            <person name="Foitzik S."/>
        </authorList>
    </citation>
    <scope>NUCLEOTIDE SEQUENCE [LARGE SCALE GENOMIC DNA]</scope>
    <source>
        <tissue evidence="2">Whole body</tissue>
    </source>
</reference>
<evidence type="ECO:0000313" key="2">
    <source>
        <dbReference type="EMBL" id="TGZ49418.1"/>
    </source>
</evidence>
<proteinExistence type="predicted"/>
<dbReference type="AlphaFoldDB" id="A0A4S2KNL4"/>
<protein>
    <submittedName>
        <fullName evidence="2">Uncharacterized protein</fullName>
    </submittedName>
</protein>
<accession>A0A4S2KNL4</accession>
<feature type="region of interest" description="Disordered" evidence="1">
    <location>
        <begin position="39"/>
        <end position="107"/>
    </location>
</feature>
<gene>
    <name evidence="2" type="ORF">DBV15_09776</name>
</gene>
<evidence type="ECO:0000256" key="1">
    <source>
        <dbReference type="SAM" id="MobiDB-lite"/>
    </source>
</evidence>
<keyword evidence="3" id="KW-1185">Reference proteome</keyword>
<sequence>MPSSTPPAAPRVYPLSFPRLFPHLLRGAPESMNSNMIMRTSAGESSRGRRRLIGSSTFPREIKSLDTSGNFPRAEKTSERRNLPPPPKLIAGQQDEAGGRGAGDRVD</sequence>
<comment type="caution">
    <text evidence="2">The sequence shown here is derived from an EMBL/GenBank/DDBJ whole genome shotgun (WGS) entry which is preliminary data.</text>
</comment>
<evidence type="ECO:0000313" key="3">
    <source>
        <dbReference type="Proteomes" id="UP000310200"/>
    </source>
</evidence>